<dbReference type="Proteomes" id="UP000053989">
    <property type="component" value="Unassembled WGS sequence"/>
</dbReference>
<evidence type="ECO:0000313" key="2">
    <source>
        <dbReference type="Proteomes" id="UP000053989"/>
    </source>
</evidence>
<reference evidence="2" key="2">
    <citation type="submission" date="2015-01" db="EMBL/GenBank/DDBJ databases">
        <title>Evolutionary Origins and Diversification of the Mycorrhizal Mutualists.</title>
        <authorList>
            <consortium name="DOE Joint Genome Institute"/>
            <consortium name="Mycorrhizal Genomics Consortium"/>
            <person name="Kohler A."/>
            <person name="Kuo A."/>
            <person name="Nagy L.G."/>
            <person name="Floudas D."/>
            <person name="Copeland A."/>
            <person name="Barry K.W."/>
            <person name="Cichocki N."/>
            <person name="Veneault-Fourrey C."/>
            <person name="LaButti K."/>
            <person name="Lindquist E.A."/>
            <person name="Lipzen A."/>
            <person name="Lundell T."/>
            <person name="Morin E."/>
            <person name="Murat C."/>
            <person name="Riley R."/>
            <person name="Ohm R."/>
            <person name="Sun H."/>
            <person name="Tunlid A."/>
            <person name="Henrissat B."/>
            <person name="Grigoriev I.V."/>
            <person name="Hibbett D.S."/>
            <person name="Martin F."/>
        </authorList>
    </citation>
    <scope>NUCLEOTIDE SEQUENCE [LARGE SCALE GENOMIC DNA]</scope>
    <source>
        <strain evidence="2">Foug A</strain>
    </source>
</reference>
<sequence length="110" mass="12416">MIVSAQVNHPLLAISAIRFGSFLSLKASSKSFVWLWTSNQVKFRNMEIVNDSIDDHLGRGPEQLYADSFCLDEVRGSFCSERSKNERLSIRWSGSNPILRSTIHLSPFGL</sequence>
<dbReference type="InParanoid" id="A0A0C2ZWR2"/>
<evidence type="ECO:0000313" key="1">
    <source>
        <dbReference type="EMBL" id="KIM56902.1"/>
    </source>
</evidence>
<keyword evidence="2" id="KW-1185">Reference proteome</keyword>
<reference evidence="1 2" key="1">
    <citation type="submission" date="2014-04" db="EMBL/GenBank/DDBJ databases">
        <authorList>
            <consortium name="DOE Joint Genome Institute"/>
            <person name="Kuo A."/>
            <person name="Kohler A."/>
            <person name="Nagy L.G."/>
            <person name="Floudas D."/>
            <person name="Copeland A."/>
            <person name="Barry K.W."/>
            <person name="Cichocki N."/>
            <person name="Veneault-Fourrey C."/>
            <person name="LaButti K."/>
            <person name="Lindquist E.A."/>
            <person name="Lipzen A."/>
            <person name="Lundell T."/>
            <person name="Morin E."/>
            <person name="Murat C."/>
            <person name="Sun H."/>
            <person name="Tunlid A."/>
            <person name="Henrissat B."/>
            <person name="Grigoriev I.V."/>
            <person name="Hibbett D.S."/>
            <person name="Martin F."/>
            <person name="Nordberg H.P."/>
            <person name="Cantor M.N."/>
            <person name="Hua S.X."/>
        </authorList>
    </citation>
    <scope>NUCLEOTIDE SEQUENCE [LARGE SCALE GENOMIC DNA]</scope>
    <source>
        <strain evidence="1 2">Foug A</strain>
    </source>
</reference>
<dbReference type="AlphaFoldDB" id="A0A0C2ZWR2"/>
<protein>
    <submittedName>
        <fullName evidence="1">Uncharacterized protein</fullName>
    </submittedName>
</protein>
<name>A0A0C2ZWR2_9AGAM</name>
<gene>
    <name evidence="1" type="ORF">SCLCIDRAFT_198530</name>
</gene>
<accession>A0A0C2ZWR2</accession>
<dbReference type="HOGENOM" id="CLU_2172543_0_0_1"/>
<dbReference type="EMBL" id="KN822108">
    <property type="protein sequence ID" value="KIM56902.1"/>
    <property type="molecule type" value="Genomic_DNA"/>
</dbReference>
<proteinExistence type="predicted"/>
<organism evidence="1 2">
    <name type="scientific">Scleroderma citrinum Foug A</name>
    <dbReference type="NCBI Taxonomy" id="1036808"/>
    <lineage>
        <taxon>Eukaryota</taxon>
        <taxon>Fungi</taxon>
        <taxon>Dikarya</taxon>
        <taxon>Basidiomycota</taxon>
        <taxon>Agaricomycotina</taxon>
        <taxon>Agaricomycetes</taxon>
        <taxon>Agaricomycetidae</taxon>
        <taxon>Boletales</taxon>
        <taxon>Sclerodermatineae</taxon>
        <taxon>Sclerodermataceae</taxon>
        <taxon>Scleroderma</taxon>
    </lineage>
</organism>